<protein>
    <submittedName>
        <fullName evidence="2">TIR domain-containing protein</fullName>
    </submittedName>
</protein>
<evidence type="ECO:0000313" key="2">
    <source>
        <dbReference type="EMBL" id="RKE04061.1"/>
    </source>
</evidence>
<keyword evidence="3" id="KW-1185">Reference proteome</keyword>
<proteinExistence type="predicted"/>
<name>A0A419X8J6_9BACT</name>
<gene>
    <name evidence="2" type="ORF">BXY64_1075</name>
</gene>
<evidence type="ECO:0000313" key="3">
    <source>
        <dbReference type="Proteomes" id="UP000284531"/>
    </source>
</evidence>
<dbReference type="Gene3D" id="3.40.50.10140">
    <property type="entry name" value="Toll/interleukin-1 receptor homology (TIR) domain"/>
    <property type="match status" value="1"/>
</dbReference>
<dbReference type="InterPro" id="IPR035897">
    <property type="entry name" value="Toll_tir_struct_dom_sf"/>
</dbReference>
<dbReference type="RefSeq" id="WP_120238872.1">
    <property type="nucleotide sequence ID" value="NZ_RAPQ01000008.1"/>
</dbReference>
<sequence length="452" mass="52982">MQYDVFICHASEDKDDFVRPLAEKLRQQHLEVWYDEFSLKIGDSLTQKIDEGLAVSNYGIVVLSPNFFKKPWAKRELKGLTLREMTEERDLILPIWHRVGVKEILEYSPPLADKKAGSSADGINSLIRELKNKIKPEESPLKVARDYLSKLNVDSPPISDEWWLDIVEYKEFLKYPDLNSGKRWIFPLPYGNDDHGGKKGQNIASTALQLDWSFEGEELNISPTTHPDIVHEYIHRWPGLYDCARANPHILAMYVPQLTIPGFDEGFEDVFDELLLPENKRADIIFSYGKHATIDDKVPLCGDVIAYRHPSFGNYIVEELAHWYFDAHDTSYIRSTWDIFEGLVWLLSSDSDWLPKRHRETFLKGIFKRDRWINRDYSSWHNLFARDLMRKNRKQFKYTKGVLNGLEELVTTAINKLGIVEKPNIIIEKIIDLKLVDHYYDYIEWFDSKRRK</sequence>
<feature type="domain" description="TIR" evidence="1">
    <location>
        <begin position="1"/>
        <end position="134"/>
    </location>
</feature>
<dbReference type="Proteomes" id="UP000284531">
    <property type="component" value="Unassembled WGS sequence"/>
</dbReference>
<accession>A0A419X8J6</accession>
<organism evidence="2 3">
    <name type="scientific">Marinifilum flexuosum</name>
    <dbReference type="NCBI Taxonomy" id="1117708"/>
    <lineage>
        <taxon>Bacteria</taxon>
        <taxon>Pseudomonadati</taxon>
        <taxon>Bacteroidota</taxon>
        <taxon>Bacteroidia</taxon>
        <taxon>Marinilabiliales</taxon>
        <taxon>Marinifilaceae</taxon>
    </lineage>
</organism>
<reference evidence="2 3" key="1">
    <citation type="submission" date="2018-09" db="EMBL/GenBank/DDBJ databases">
        <title>Genomic Encyclopedia of Archaeal and Bacterial Type Strains, Phase II (KMG-II): from individual species to whole genera.</title>
        <authorList>
            <person name="Goeker M."/>
        </authorList>
    </citation>
    <scope>NUCLEOTIDE SEQUENCE [LARGE SCALE GENOMIC DNA]</scope>
    <source>
        <strain evidence="2 3">DSM 21950</strain>
    </source>
</reference>
<dbReference type="AlphaFoldDB" id="A0A419X8J6"/>
<dbReference type="OrthoDB" id="7285215at2"/>
<dbReference type="InterPro" id="IPR000157">
    <property type="entry name" value="TIR_dom"/>
</dbReference>
<dbReference type="GO" id="GO:0007165">
    <property type="term" value="P:signal transduction"/>
    <property type="evidence" value="ECO:0007669"/>
    <property type="project" value="InterPro"/>
</dbReference>
<dbReference type="PROSITE" id="PS50104">
    <property type="entry name" value="TIR"/>
    <property type="match status" value="1"/>
</dbReference>
<dbReference type="Pfam" id="PF13676">
    <property type="entry name" value="TIR_2"/>
    <property type="match status" value="1"/>
</dbReference>
<dbReference type="SMART" id="SM00255">
    <property type="entry name" value="TIR"/>
    <property type="match status" value="1"/>
</dbReference>
<evidence type="ECO:0000259" key="1">
    <source>
        <dbReference type="PROSITE" id="PS50104"/>
    </source>
</evidence>
<dbReference type="EMBL" id="RAPQ01000008">
    <property type="protein sequence ID" value="RKE04061.1"/>
    <property type="molecule type" value="Genomic_DNA"/>
</dbReference>
<dbReference type="SUPFAM" id="SSF52200">
    <property type="entry name" value="Toll/Interleukin receptor TIR domain"/>
    <property type="match status" value="1"/>
</dbReference>
<comment type="caution">
    <text evidence="2">The sequence shown here is derived from an EMBL/GenBank/DDBJ whole genome shotgun (WGS) entry which is preliminary data.</text>
</comment>